<keyword evidence="2" id="KW-1185">Reference proteome</keyword>
<dbReference type="AlphaFoldDB" id="A0A2Z6EX61"/>
<dbReference type="InterPro" id="IPR050177">
    <property type="entry name" value="Lipid_A_modif_metabolic_enz"/>
</dbReference>
<dbReference type="Proteomes" id="UP000282597">
    <property type="component" value="Chromosome"/>
</dbReference>
<organism evidence="1 2">
    <name type="scientific">Mycoavidus cysteinexigens</name>
    <dbReference type="NCBI Taxonomy" id="1553431"/>
    <lineage>
        <taxon>Bacteria</taxon>
        <taxon>Pseudomonadati</taxon>
        <taxon>Pseudomonadota</taxon>
        <taxon>Betaproteobacteria</taxon>
        <taxon>Burkholderiales</taxon>
        <taxon>Burkholderiaceae</taxon>
        <taxon>Mycoavidus</taxon>
    </lineage>
</organism>
<reference evidence="1 2" key="1">
    <citation type="journal article" date="2018" name="Microbes Environ.">
        <title>Comparative Genomic Insights into Endofungal Lifestyles of Two Bacterial Endosymbionts, Mycoavidus cysteinexigens and Burkholderia rhizoxinica.</title>
        <authorList>
            <person name="Sharmin D."/>
            <person name="Guo Y."/>
            <person name="Nishizawa T."/>
            <person name="Ohshima S."/>
            <person name="Sato Y."/>
            <person name="Takashima Y."/>
            <person name="Narisawa K."/>
            <person name="Ohta H."/>
        </authorList>
    </citation>
    <scope>NUCLEOTIDE SEQUENCE [LARGE SCALE GENOMIC DNA]</scope>
    <source>
        <strain evidence="1 2">B1-EB</strain>
    </source>
</reference>
<dbReference type="InterPro" id="IPR001509">
    <property type="entry name" value="Epimerase_deHydtase"/>
</dbReference>
<dbReference type="InterPro" id="IPR036291">
    <property type="entry name" value="NAD(P)-bd_dom_sf"/>
</dbReference>
<dbReference type="PANTHER" id="PTHR43245">
    <property type="entry name" value="BIFUNCTIONAL POLYMYXIN RESISTANCE PROTEIN ARNA"/>
    <property type="match status" value="1"/>
</dbReference>
<name>A0A2Z6EX61_9BURK</name>
<evidence type="ECO:0000313" key="2">
    <source>
        <dbReference type="Proteomes" id="UP000282597"/>
    </source>
</evidence>
<dbReference type="RefSeq" id="WP_045364958.1">
    <property type="nucleotide sequence ID" value="NZ_AP018150.1"/>
</dbReference>
<accession>A0A2Z6EX61</accession>
<dbReference type="Pfam" id="PF01370">
    <property type="entry name" value="Epimerase"/>
    <property type="match status" value="1"/>
</dbReference>
<proteinExistence type="predicted"/>
<dbReference type="PANTHER" id="PTHR43245:SF58">
    <property type="entry name" value="BLL5923 PROTEIN"/>
    <property type="match status" value="1"/>
</dbReference>
<evidence type="ECO:0000313" key="1">
    <source>
        <dbReference type="EMBL" id="BBE09948.1"/>
    </source>
</evidence>
<dbReference type="KEGG" id="mcys:MCB1EB_1787"/>
<dbReference type="SUPFAM" id="SSF51735">
    <property type="entry name" value="NAD(P)-binding Rossmann-fold domains"/>
    <property type="match status" value="1"/>
</dbReference>
<dbReference type="Gene3D" id="3.40.50.720">
    <property type="entry name" value="NAD(P)-binding Rossmann-like Domain"/>
    <property type="match status" value="1"/>
</dbReference>
<dbReference type="EMBL" id="AP018150">
    <property type="protein sequence ID" value="BBE09948.1"/>
    <property type="molecule type" value="Genomic_DNA"/>
</dbReference>
<gene>
    <name evidence="1" type="ORF">MCB1EB_1787</name>
</gene>
<sequence length="322" mass="35068">MNVLVTGANGFIGRAVCRKLLAIGHSVNTLVRRASSEGSPVPELVHEAADFADIESTLLGVAPPQVVIHLAARVHLVRDTSSAPLEAFRATNVSGTLRVAQAAARAGAHRFIFMSSVKALGEVEPGRPWREEDLPAPTDPYGISKYEAEKALTVLGRETGMEIVIVRPPLVYGPGVRANFLQLMRAIQRGFPLPLGAVQAQRSFIYIENLADAIAQCVSHAAAANRVFHVSDGIDLSVAQLVLELGRVLDAPARLWQVPLPWLIWLGRLTGQTMQMNRLLQPLRLDITQMRTVLGWSPPYAMEVGLLRTATWYQEPGMAVVK</sequence>
<protein>
    <submittedName>
        <fullName evidence="1">NAD-dependent epimerase/dehydratase</fullName>
    </submittedName>
</protein>